<keyword evidence="2" id="KW-1185">Reference proteome</keyword>
<evidence type="ECO:0000313" key="1">
    <source>
        <dbReference type="EMBL" id="MPC15204.1"/>
    </source>
</evidence>
<reference evidence="1 2" key="1">
    <citation type="submission" date="2019-05" db="EMBL/GenBank/DDBJ databases">
        <title>Another draft genome of Portunus trituberculatus and its Hox gene families provides insights of decapod evolution.</title>
        <authorList>
            <person name="Jeong J.-H."/>
            <person name="Song I."/>
            <person name="Kim S."/>
            <person name="Choi T."/>
            <person name="Kim D."/>
            <person name="Ryu S."/>
            <person name="Kim W."/>
        </authorList>
    </citation>
    <scope>NUCLEOTIDE SEQUENCE [LARGE SCALE GENOMIC DNA]</scope>
    <source>
        <tissue evidence="1">Muscle</tissue>
    </source>
</reference>
<organism evidence="1 2">
    <name type="scientific">Portunus trituberculatus</name>
    <name type="common">Swimming crab</name>
    <name type="synonym">Neptunus trituberculatus</name>
    <dbReference type="NCBI Taxonomy" id="210409"/>
    <lineage>
        <taxon>Eukaryota</taxon>
        <taxon>Metazoa</taxon>
        <taxon>Ecdysozoa</taxon>
        <taxon>Arthropoda</taxon>
        <taxon>Crustacea</taxon>
        <taxon>Multicrustacea</taxon>
        <taxon>Malacostraca</taxon>
        <taxon>Eumalacostraca</taxon>
        <taxon>Eucarida</taxon>
        <taxon>Decapoda</taxon>
        <taxon>Pleocyemata</taxon>
        <taxon>Brachyura</taxon>
        <taxon>Eubrachyura</taxon>
        <taxon>Portunoidea</taxon>
        <taxon>Portunidae</taxon>
        <taxon>Portuninae</taxon>
        <taxon>Portunus</taxon>
    </lineage>
</organism>
<accession>A0A5B7D2Q3</accession>
<name>A0A5B7D2Q3_PORTR</name>
<dbReference type="EMBL" id="VSRR010000408">
    <property type="protein sequence ID" value="MPC15204.1"/>
    <property type="molecule type" value="Genomic_DNA"/>
</dbReference>
<proteinExistence type="predicted"/>
<sequence length="100" mass="10657">MSGTALAAHWQCCGSAFILQRVRSTFAEHEIPNTSRSTVASQGVVAGLPSKFANIRAGRQLVITGASDEGCVVVRTKCGERESVKCRVVMVVLVLVVVRV</sequence>
<evidence type="ECO:0000313" key="2">
    <source>
        <dbReference type="Proteomes" id="UP000324222"/>
    </source>
</evidence>
<comment type="caution">
    <text evidence="1">The sequence shown here is derived from an EMBL/GenBank/DDBJ whole genome shotgun (WGS) entry which is preliminary data.</text>
</comment>
<gene>
    <name evidence="1" type="ORF">E2C01_007989</name>
</gene>
<dbReference type="Proteomes" id="UP000324222">
    <property type="component" value="Unassembled WGS sequence"/>
</dbReference>
<dbReference type="AlphaFoldDB" id="A0A5B7D2Q3"/>
<protein>
    <submittedName>
        <fullName evidence="1">Uncharacterized protein</fullName>
    </submittedName>
</protein>